<dbReference type="STRING" id="75913.A0A0K0F196"/>
<dbReference type="PROSITE" id="PS50030">
    <property type="entry name" value="UBA"/>
    <property type="match status" value="1"/>
</dbReference>
<protein>
    <submittedName>
        <fullName evidence="4">UBA domain-containing protein</fullName>
    </submittedName>
</protein>
<accession>A0A0K0F196</accession>
<feature type="transmembrane region" description="Helical" evidence="1">
    <location>
        <begin position="99"/>
        <end position="120"/>
    </location>
</feature>
<dbReference type="SMART" id="SM00165">
    <property type="entry name" value="UBA"/>
    <property type="match status" value="1"/>
</dbReference>
<dbReference type="Proteomes" id="UP000035680">
    <property type="component" value="Unassembled WGS sequence"/>
</dbReference>
<keyword evidence="1" id="KW-1133">Transmembrane helix</keyword>
<evidence type="ECO:0000256" key="1">
    <source>
        <dbReference type="SAM" id="Phobius"/>
    </source>
</evidence>
<sequence length="359" mass="41948">MDDKEKSINYIEGLSFFKGAPVSKLWVFLFILLTILRVYWNSTVELAYIIRLSDFWTNVSITDTIILLLSVDDFSTIVGQIGLIHTARLIERRFGSRKFLVFLLFIILVCCPLLIYTLQLYTSYYQYNNKKVYIETLSEVLFGAVFVQLIKEVPVMPYVRIFGLPLSVHHLPIVFMIQIVVSSKFSFIPVVIGFITSYFYSTCIFQSFLSKLINKIPSYNFLQDSGNIIVIFFNKIWNLFFNKFLEPTDEKLPIACTVEKQREELLDMYENEIIQQQIRHLYNNNPRNTNNPDGQLHYLNRVLRRDNGSSETEVPIPEPPTTAIETLRDMGFTDEEEVREALRRFRNDIAQAANHLLNR</sequence>
<keyword evidence="3" id="KW-1185">Reference proteome</keyword>
<keyword evidence="1" id="KW-0812">Transmembrane</keyword>
<organism evidence="3 4">
    <name type="scientific">Strongyloides venezuelensis</name>
    <name type="common">Threadworm</name>
    <dbReference type="NCBI Taxonomy" id="75913"/>
    <lineage>
        <taxon>Eukaryota</taxon>
        <taxon>Metazoa</taxon>
        <taxon>Ecdysozoa</taxon>
        <taxon>Nematoda</taxon>
        <taxon>Chromadorea</taxon>
        <taxon>Rhabditida</taxon>
        <taxon>Tylenchina</taxon>
        <taxon>Panagrolaimomorpha</taxon>
        <taxon>Strongyloidoidea</taxon>
        <taxon>Strongyloididae</taxon>
        <taxon>Strongyloides</taxon>
    </lineage>
</organism>
<feature type="transmembrane region" description="Helical" evidence="1">
    <location>
        <begin position="65"/>
        <end position="87"/>
    </location>
</feature>
<dbReference type="Pfam" id="PF00627">
    <property type="entry name" value="UBA"/>
    <property type="match status" value="1"/>
</dbReference>
<dbReference type="InterPro" id="IPR009060">
    <property type="entry name" value="UBA-like_sf"/>
</dbReference>
<dbReference type="WBParaSite" id="SVE_0256600.1">
    <property type="protein sequence ID" value="SVE_0256600.1"/>
    <property type="gene ID" value="SVE_0256600"/>
</dbReference>
<evidence type="ECO:0000313" key="4">
    <source>
        <dbReference type="WBParaSite" id="SVE_0256600.1"/>
    </source>
</evidence>
<evidence type="ECO:0000259" key="2">
    <source>
        <dbReference type="PROSITE" id="PS50030"/>
    </source>
</evidence>
<keyword evidence="1" id="KW-0472">Membrane</keyword>
<name>A0A0K0F196_STRVS</name>
<reference evidence="4" key="2">
    <citation type="submission" date="2015-08" db="UniProtKB">
        <authorList>
            <consortium name="WormBaseParasite"/>
        </authorList>
    </citation>
    <scope>IDENTIFICATION</scope>
</reference>
<dbReference type="SUPFAM" id="SSF46934">
    <property type="entry name" value="UBA-like"/>
    <property type="match status" value="1"/>
</dbReference>
<dbReference type="InterPro" id="IPR015940">
    <property type="entry name" value="UBA"/>
</dbReference>
<dbReference type="Gene3D" id="1.10.8.10">
    <property type="entry name" value="DNA helicase RuvA subunit, C-terminal domain"/>
    <property type="match status" value="1"/>
</dbReference>
<feature type="transmembrane region" description="Helical" evidence="1">
    <location>
        <begin position="162"/>
        <end position="181"/>
    </location>
</feature>
<dbReference type="AlphaFoldDB" id="A0A0K0F196"/>
<proteinExistence type="predicted"/>
<feature type="transmembrane region" description="Helical" evidence="1">
    <location>
        <begin position="187"/>
        <end position="209"/>
    </location>
</feature>
<feature type="domain" description="UBA" evidence="2">
    <location>
        <begin position="315"/>
        <end position="359"/>
    </location>
</feature>
<reference evidence="3" key="1">
    <citation type="submission" date="2014-07" db="EMBL/GenBank/DDBJ databases">
        <authorList>
            <person name="Martin A.A"/>
            <person name="De Silva N."/>
        </authorList>
    </citation>
    <scope>NUCLEOTIDE SEQUENCE</scope>
</reference>
<evidence type="ECO:0000313" key="3">
    <source>
        <dbReference type="Proteomes" id="UP000035680"/>
    </source>
</evidence>
<feature type="transmembrane region" description="Helical" evidence="1">
    <location>
        <begin position="21"/>
        <end position="40"/>
    </location>
</feature>